<dbReference type="AlphaFoldDB" id="A0A973A8A3"/>
<name>A0A973A8A3_9GAMM</name>
<gene>
    <name evidence="1" type="ORF">HQ497_06180</name>
</gene>
<dbReference type="EMBL" id="JABMOJ010000228">
    <property type="protein sequence ID" value="NQV64935.1"/>
    <property type="molecule type" value="Genomic_DNA"/>
</dbReference>
<proteinExistence type="predicted"/>
<evidence type="ECO:0000313" key="1">
    <source>
        <dbReference type="EMBL" id="NQV64935.1"/>
    </source>
</evidence>
<sequence length="112" mass="12046">MKGLTAESVAADGLDIGLDDGLDDGVIKAGFDLDNGFGAEQCFVESNYGLVALWGLYSGFRALGFELCFRAFLSFVFEFFSKSAFQALWFASDGAAVDVLIKRSGQYCVLLA</sequence>
<protein>
    <submittedName>
        <fullName evidence="1">Uncharacterized protein</fullName>
    </submittedName>
</protein>
<accession>A0A973A8A3</accession>
<reference evidence="1" key="1">
    <citation type="submission" date="2020-05" db="EMBL/GenBank/DDBJ databases">
        <title>Sulfur intermediates as new biogeochemical hubs in an aquatic model microbial ecosystem.</title>
        <authorList>
            <person name="Vigneron A."/>
        </authorList>
    </citation>
    <scope>NUCLEOTIDE SEQUENCE</scope>
    <source>
        <strain evidence="1">Bin.250</strain>
    </source>
</reference>
<evidence type="ECO:0000313" key="2">
    <source>
        <dbReference type="Proteomes" id="UP000754644"/>
    </source>
</evidence>
<organism evidence="1 2">
    <name type="scientific">SAR86 cluster bacterium</name>
    <dbReference type="NCBI Taxonomy" id="2030880"/>
    <lineage>
        <taxon>Bacteria</taxon>
        <taxon>Pseudomonadati</taxon>
        <taxon>Pseudomonadota</taxon>
        <taxon>Gammaproteobacteria</taxon>
        <taxon>SAR86 cluster</taxon>
    </lineage>
</organism>
<feature type="non-terminal residue" evidence="1">
    <location>
        <position position="112"/>
    </location>
</feature>
<dbReference type="Proteomes" id="UP000754644">
    <property type="component" value="Unassembled WGS sequence"/>
</dbReference>
<comment type="caution">
    <text evidence="1">The sequence shown here is derived from an EMBL/GenBank/DDBJ whole genome shotgun (WGS) entry which is preliminary data.</text>
</comment>